<dbReference type="EMBL" id="JAAOIV010000006">
    <property type="protein sequence ID" value="NHN56130.1"/>
    <property type="molecule type" value="Genomic_DNA"/>
</dbReference>
<dbReference type="AlphaFoldDB" id="A0A967EAC7"/>
<dbReference type="Proteomes" id="UP000744769">
    <property type="component" value="Unassembled WGS sequence"/>
</dbReference>
<dbReference type="PANTHER" id="PTHR35936:SF17">
    <property type="entry name" value="ARGININE-BINDING EXTRACELLULAR PROTEIN ARTP"/>
    <property type="match status" value="1"/>
</dbReference>
<sequence length="245" mass="25684">MTSSRLTAALAPTGTLRAVINLGNPVLAGGTASDPTGVTVDLARELADRLGVPVAFTTVEAARDSFAALTAGEVDLAFLADEPARAAEVTFTAPYLLIEGVYAVPADSDLDHADDVDRPGNRVGVKEGSAYDLFLTRTLQHATIVRGSDGLEVFESARLEVAAGIRSAVQAQAERFDVRVLEPAFMQIAQAIAAPKTLPPVATSYLRAFVEHAKSTGFVADALRRAGQQATVAPPVTSPERRESS</sequence>
<dbReference type="SUPFAM" id="SSF53850">
    <property type="entry name" value="Periplasmic binding protein-like II"/>
    <property type="match status" value="1"/>
</dbReference>
<feature type="domain" description="Solute-binding protein family 3/N-terminal" evidence="2">
    <location>
        <begin position="15"/>
        <end position="230"/>
    </location>
</feature>
<dbReference type="RefSeq" id="WP_166196579.1">
    <property type="nucleotide sequence ID" value="NZ_JAAOIV010000006.1"/>
</dbReference>
<gene>
    <name evidence="3" type="ORF">G9U51_10110</name>
</gene>
<dbReference type="Pfam" id="PF00497">
    <property type="entry name" value="SBP_bac_3"/>
    <property type="match status" value="1"/>
</dbReference>
<dbReference type="Gene3D" id="3.40.190.10">
    <property type="entry name" value="Periplasmic binding protein-like II"/>
    <property type="match status" value="2"/>
</dbReference>
<evidence type="ECO:0000256" key="1">
    <source>
        <dbReference type="ARBA" id="ARBA00022729"/>
    </source>
</evidence>
<evidence type="ECO:0000313" key="4">
    <source>
        <dbReference type="Proteomes" id="UP000744769"/>
    </source>
</evidence>
<evidence type="ECO:0000313" key="3">
    <source>
        <dbReference type="EMBL" id="NHN56130.1"/>
    </source>
</evidence>
<evidence type="ECO:0000259" key="2">
    <source>
        <dbReference type="SMART" id="SM00062"/>
    </source>
</evidence>
<keyword evidence="4" id="KW-1185">Reference proteome</keyword>
<organism evidence="3 4">
    <name type="scientific">Metallococcus carri</name>
    <dbReference type="NCBI Taxonomy" id="1656884"/>
    <lineage>
        <taxon>Bacteria</taxon>
        <taxon>Bacillati</taxon>
        <taxon>Actinomycetota</taxon>
        <taxon>Actinomycetes</taxon>
        <taxon>Micrococcales</taxon>
        <taxon>Dermacoccaceae</taxon>
        <taxon>Metallococcus</taxon>
    </lineage>
</organism>
<dbReference type="SMART" id="SM00062">
    <property type="entry name" value="PBPb"/>
    <property type="match status" value="1"/>
</dbReference>
<proteinExistence type="predicted"/>
<name>A0A967EAC7_9MICO</name>
<accession>A0A967EAC7</accession>
<protein>
    <submittedName>
        <fullName evidence="3">Transporter substrate-binding domain-containing protein</fullName>
    </submittedName>
</protein>
<reference evidence="3" key="1">
    <citation type="submission" date="2020-03" db="EMBL/GenBank/DDBJ databases">
        <title>Draft sequencing of Calidifontibacter sp. DB0510.</title>
        <authorList>
            <person name="Kim D.-U."/>
        </authorList>
    </citation>
    <scope>NUCLEOTIDE SEQUENCE</scope>
    <source>
        <strain evidence="3">DB0510</strain>
    </source>
</reference>
<keyword evidence="1" id="KW-0732">Signal</keyword>
<dbReference type="PANTHER" id="PTHR35936">
    <property type="entry name" value="MEMBRANE-BOUND LYTIC MUREIN TRANSGLYCOSYLASE F"/>
    <property type="match status" value="1"/>
</dbReference>
<dbReference type="InterPro" id="IPR001638">
    <property type="entry name" value="Solute-binding_3/MltF_N"/>
</dbReference>
<comment type="caution">
    <text evidence="3">The sequence shown here is derived from an EMBL/GenBank/DDBJ whole genome shotgun (WGS) entry which is preliminary data.</text>
</comment>